<feature type="transmembrane region" description="Helical" evidence="8">
    <location>
        <begin position="101"/>
        <end position="123"/>
    </location>
</feature>
<keyword evidence="5 8" id="KW-1133">Transmembrane helix</keyword>
<keyword evidence="4 8" id="KW-0812">Transmembrane</keyword>
<evidence type="ECO:0000256" key="2">
    <source>
        <dbReference type="ARBA" id="ARBA00007965"/>
    </source>
</evidence>
<reference evidence="10" key="1">
    <citation type="journal article" date="2016" name="Nat. Commun.">
        <title>The Gonium pectorale genome demonstrates co-option of cell cycle regulation during the evolution of multicellularity.</title>
        <authorList>
            <person name="Hanschen E.R."/>
            <person name="Marriage T.N."/>
            <person name="Ferris P.J."/>
            <person name="Hamaji T."/>
            <person name="Toyoda A."/>
            <person name="Fujiyama A."/>
            <person name="Neme R."/>
            <person name="Noguchi H."/>
            <person name="Minakuchi Y."/>
            <person name="Suzuki M."/>
            <person name="Kawai-Toyooka H."/>
            <person name="Smith D.R."/>
            <person name="Sparks H."/>
            <person name="Anderson J."/>
            <person name="Bakaric R."/>
            <person name="Luria V."/>
            <person name="Karger A."/>
            <person name="Kirschner M.W."/>
            <person name="Durand P.M."/>
            <person name="Michod R.E."/>
            <person name="Nozaki H."/>
            <person name="Olson B.J."/>
        </authorList>
    </citation>
    <scope>NUCLEOTIDE SEQUENCE [LARGE SCALE GENOMIC DNA]</scope>
    <source>
        <strain evidence="10">NIES-2863</strain>
    </source>
</reference>
<feature type="transmembrane region" description="Helical" evidence="8">
    <location>
        <begin position="461"/>
        <end position="483"/>
    </location>
</feature>
<feature type="transmembrane region" description="Helical" evidence="8">
    <location>
        <begin position="390"/>
        <end position="410"/>
    </location>
</feature>
<evidence type="ECO:0000313" key="9">
    <source>
        <dbReference type="EMBL" id="KXZ45476.1"/>
    </source>
</evidence>
<feature type="transmembrane region" description="Helical" evidence="8">
    <location>
        <begin position="135"/>
        <end position="155"/>
    </location>
</feature>
<feature type="transmembrane region" description="Helical" evidence="8">
    <location>
        <begin position="75"/>
        <end position="95"/>
    </location>
</feature>
<keyword evidence="3" id="KW-0813">Transport</keyword>
<proteinExistence type="inferred from homology"/>
<feature type="transmembrane region" description="Helical" evidence="8">
    <location>
        <begin position="363"/>
        <end position="384"/>
    </location>
</feature>
<evidence type="ECO:0000256" key="4">
    <source>
        <dbReference type="ARBA" id="ARBA00022692"/>
    </source>
</evidence>
<feature type="transmembrane region" description="Helical" evidence="8">
    <location>
        <begin position="495"/>
        <end position="517"/>
    </location>
</feature>
<accession>A0A150G6I1</accession>
<dbReference type="SUPFAM" id="SSF103473">
    <property type="entry name" value="MFS general substrate transporter"/>
    <property type="match status" value="1"/>
</dbReference>
<comment type="caution">
    <text evidence="9">The sequence shown here is derived from an EMBL/GenBank/DDBJ whole genome shotgun (WGS) entry which is preliminary data.</text>
</comment>
<dbReference type="OrthoDB" id="46396at2759"/>
<organism evidence="9 10">
    <name type="scientific">Gonium pectorale</name>
    <name type="common">Green alga</name>
    <dbReference type="NCBI Taxonomy" id="33097"/>
    <lineage>
        <taxon>Eukaryota</taxon>
        <taxon>Viridiplantae</taxon>
        <taxon>Chlorophyta</taxon>
        <taxon>core chlorophytes</taxon>
        <taxon>Chlorophyceae</taxon>
        <taxon>CS clade</taxon>
        <taxon>Chlamydomonadales</taxon>
        <taxon>Volvocaceae</taxon>
        <taxon>Gonium</taxon>
    </lineage>
</organism>
<keyword evidence="10" id="KW-1185">Reference proteome</keyword>
<protein>
    <recommendedName>
        <fullName evidence="11">Major facilitator superfamily (MFS) profile domain-containing protein</fullName>
    </recommendedName>
</protein>
<evidence type="ECO:0000256" key="7">
    <source>
        <dbReference type="SAM" id="MobiDB-lite"/>
    </source>
</evidence>
<evidence type="ECO:0000256" key="5">
    <source>
        <dbReference type="ARBA" id="ARBA00022989"/>
    </source>
</evidence>
<dbReference type="GO" id="GO:0005337">
    <property type="term" value="F:nucleoside transmembrane transporter activity"/>
    <property type="evidence" value="ECO:0007669"/>
    <property type="project" value="InterPro"/>
</dbReference>
<dbReference type="GO" id="GO:0005886">
    <property type="term" value="C:plasma membrane"/>
    <property type="evidence" value="ECO:0007669"/>
    <property type="project" value="TreeGrafter"/>
</dbReference>
<sequence>MSKLTARLPSVAPLCFFLISVAYKLAWTAISSLLSQYSHAYGPGILLQLNVAYFFPSIPVLMLQTAFNDRMDRRLGLPAGALVRLCVGLGGLVALTRFFPLLTAGGARALLASTVLVGMSYGVAFGTSYQIASKYPAGATVALTTGFVSSGPVVLLLDLALKRGPYYTPDALETLFKWVSAITAAGLLAAVALVLGSWRMLAAGAPHRVEIKVPYRTPSHGKASYGGSKDQTSAIHASDRTAGPYVRHRGDAGGADVALAASHGGPAPGHMSNGHGGHNHHNHHNYHSHNGHGTGHGHHAITMDFGDHLGHSHGNGLGHGDHHGHHQAFTVEHGVESAGAGGGGGLSGDESKVSKRDVPLSTLAFRILPAALSITVSVGTSMLIFPFFTYMTSTGLLGVRLAQVLFYIRLVGDIAGRMVPKRLQATTVRKLMLWATVKLAMVPLLFGCIFTPRLMGGDVTSMIVVALFWILSGYLNTCSYLVAPSLVPPNQKARASVLMTVAFQSACFGALLLAALIQHLKLGEFAQQLTGVTGLAGASAGAAGGDAPH</sequence>
<dbReference type="Proteomes" id="UP000075714">
    <property type="component" value="Unassembled WGS sequence"/>
</dbReference>
<feature type="transmembrane region" description="Helical" evidence="8">
    <location>
        <begin position="431"/>
        <end position="455"/>
    </location>
</feature>
<evidence type="ECO:0000256" key="3">
    <source>
        <dbReference type="ARBA" id="ARBA00022448"/>
    </source>
</evidence>
<feature type="region of interest" description="Disordered" evidence="7">
    <location>
        <begin position="267"/>
        <end position="307"/>
    </location>
</feature>
<evidence type="ECO:0008006" key="11">
    <source>
        <dbReference type="Google" id="ProtNLM"/>
    </source>
</evidence>
<feature type="transmembrane region" description="Helical" evidence="8">
    <location>
        <begin position="40"/>
        <end position="63"/>
    </location>
</feature>
<dbReference type="InterPro" id="IPR036259">
    <property type="entry name" value="MFS_trans_sf"/>
</dbReference>
<evidence type="ECO:0000256" key="6">
    <source>
        <dbReference type="ARBA" id="ARBA00023136"/>
    </source>
</evidence>
<comment type="similarity">
    <text evidence="2">Belongs to the SLC29A/ENT transporter (TC 2.A.57) family.</text>
</comment>
<evidence type="ECO:0000256" key="1">
    <source>
        <dbReference type="ARBA" id="ARBA00004141"/>
    </source>
</evidence>
<feature type="compositionally biased region" description="Basic residues" evidence="7">
    <location>
        <begin position="277"/>
        <end position="299"/>
    </location>
</feature>
<feature type="transmembrane region" description="Helical" evidence="8">
    <location>
        <begin position="175"/>
        <end position="198"/>
    </location>
</feature>
<evidence type="ECO:0000313" key="10">
    <source>
        <dbReference type="Proteomes" id="UP000075714"/>
    </source>
</evidence>
<evidence type="ECO:0000256" key="8">
    <source>
        <dbReference type="SAM" id="Phobius"/>
    </source>
</evidence>
<comment type="subcellular location">
    <subcellularLocation>
        <location evidence="1">Membrane</location>
        <topology evidence="1">Multi-pass membrane protein</topology>
    </subcellularLocation>
</comment>
<dbReference type="EMBL" id="LSYV01000055">
    <property type="protein sequence ID" value="KXZ45476.1"/>
    <property type="molecule type" value="Genomic_DNA"/>
</dbReference>
<dbReference type="PANTHER" id="PTHR10332">
    <property type="entry name" value="EQUILIBRATIVE NUCLEOSIDE TRANSPORTER"/>
    <property type="match status" value="1"/>
</dbReference>
<dbReference type="AlphaFoldDB" id="A0A150G6I1"/>
<name>A0A150G6I1_GONPE</name>
<dbReference type="InterPro" id="IPR002259">
    <property type="entry name" value="Eqnu_transpt"/>
</dbReference>
<dbReference type="PANTHER" id="PTHR10332:SF10">
    <property type="entry name" value="EQUILIBRATIVE NUCLEOSIDE TRANSPORTER 4"/>
    <property type="match status" value="1"/>
</dbReference>
<keyword evidence="6 8" id="KW-0472">Membrane</keyword>
<gene>
    <name evidence="9" type="ORF">GPECTOR_54g217</name>
</gene>